<keyword evidence="11 12" id="KW-0998">Cell outer membrane</keyword>
<evidence type="ECO:0000256" key="11">
    <source>
        <dbReference type="ARBA" id="ARBA00023237"/>
    </source>
</evidence>
<dbReference type="Gene3D" id="3.55.50.30">
    <property type="match status" value="1"/>
</dbReference>
<feature type="domain" description="TonB-dependent receptor plug" evidence="16">
    <location>
        <begin position="120"/>
        <end position="228"/>
    </location>
</feature>
<evidence type="ECO:0000256" key="5">
    <source>
        <dbReference type="ARBA" id="ARBA00022692"/>
    </source>
</evidence>
<dbReference type="PANTHER" id="PTHR32552">
    <property type="entry name" value="FERRICHROME IRON RECEPTOR-RELATED"/>
    <property type="match status" value="1"/>
</dbReference>
<comment type="caution">
    <text evidence="17">The sequence shown here is derived from an EMBL/GenBank/DDBJ whole genome shotgun (WGS) entry which is preliminary data.</text>
</comment>
<keyword evidence="2 12" id="KW-0813">Transport</keyword>
<organism evidence="17 18">
    <name type="scientific">Halarcobacter mediterraneus</name>
    <dbReference type="NCBI Taxonomy" id="2023153"/>
    <lineage>
        <taxon>Bacteria</taxon>
        <taxon>Pseudomonadati</taxon>
        <taxon>Campylobacterota</taxon>
        <taxon>Epsilonproteobacteria</taxon>
        <taxon>Campylobacterales</taxon>
        <taxon>Arcobacteraceae</taxon>
        <taxon>Halarcobacter</taxon>
    </lineage>
</organism>
<dbReference type="PROSITE" id="PS01156">
    <property type="entry name" value="TONB_DEPENDENT_REC_2"/>
    <property type="match status" value="1"/>
</dbReference>
<evidence type="ECO:0000259" key="16">
    <source>
        <dbReference type="Pfam" id="PF07715"/>
    </source>
</evidence>
<dbReference type="RefSeq" id="WP_129060622.1">
    <property type="nucleotide sequence ID" value="NZ_NXIE01000001.1"/>
</dbReference>
<keyword evidence="8" id="KW-0406">Ion transport</keyword>
<dbReference type="Pfam" id="PF00593">
    <property type="entry name" value="TonB_dep_Rec_b-barrel"/>
    <property type="match status" value="1"/>
</dbReference>
<dbReference type="SUPFAM" id="SSF56935">
    <property type="entry name" value="Porins"/>
    <property type="match status" value="1"/>
</dbReference>
<keyword evidence="5 12" id="KW-0812">Transmembrane</keyword>
<dbReference type="Pfam" id="PF07715">
    <property type="entry name" value="Plug"/>
    <property type="match status" value="1"/>
</dbReference>
<keyword evidence="18" id="KW-1185">Reference proteome</keyword>
<dbReference type="AlphaFoldDB" id="A0A4Q1B0E7"/>
<dbReference type="InterPro" id="IPR036942">
    <property type="entry name" value="Beta-barrel_TonB_sf"/>
</dbReference>
<comment type="similarity">
    <text evidence="12 13">Belongs to the TonB-dependent receptor family.</text>
</comment>
<sequence>MNLRKKLILPSLAFVLASNLYANKLYTVETTSLEDAISKISKKAEIPYLVDTTILKGKKAKKIKDIQGLENALKAILEGTELEAIIENNMIMIKEKKEIRQETIALNDVTVTSEKLERNLQDTTTSLSVINSKVLKDMHINNLKDTFSFMGNVNTSDWLDSGFVIRGINSEGVGGPSGTPLGTLYIDGVAQTQGGTRRGPTGMWDVEMVEVAKGPQSTLRGKSSLAGAISINTKDPSFEEEAAIRLGMGNSEYKEAALMVNVPINENIAFRVAGEYNHSEGQINYPTYKDLPRYDERNDDDYWQGRAKLLYANDDLKAVLTHIRSYNSPSYDDVMYGSGFGYDLSDKKWTASWLDWIEARSTKTNQTSLDTSYFLKDNLELKLFLSHVDTEVEKKSINLARNQIDTQKELVQELSARYTDDNFEGIIGLHLSQAEDSSLRDNKSELNTSSIFGESEWQFIDDFKLITGFRYEIDNKKYTSNDENYDEDFNIFLPKIGIKYQIEDKQNIGFVVQKGYRPGGVDFDDSNNESYKYDEENAINYELSYRSLWNEDTLRFNANMFYMKWKEQQVSYQQDFFDPYSDRTVNAGESHLLGGELELAYEVNPSFNIFSSIGIVKTEFDDFKLNIGSEVINFAGKSFPQSPEINASLGARYNHPSGFYLGGNLNYNSGVYSRNILEGSESYRDEKLSSFAVVNLQTGYRFKNYSINFWVDNLFDKEYITYRDGNPYANSPQMYATMGKERRFGINIEARF</sequence>
<feature type="domain" description="TonB-dependent receptor-like beta-barrel" evidence="15">
    <location>
        <begin position="290"/>
        <end position="714"/>
    </location>
</feature>
<accession>A0A4Q1B0E7</accession>
<evidence type="ECO:0008006" key="19">
    <source>
        <dbReference type="Google" id="ProtNLM"/>
    </source>
</evidence>
<gene>
    <name evidence="17" type="ORF">CP965_03265</name>
</gene>
<evidence type="ECO:0000256" key="8">
    <source>
        <dbReference type="ARBA" id="ARBA00023065"/>
    </source>
</evidence>
<evidence type="ECO:0000256" key="7">
    <source>
        <dbReference type="ARBA" id="ARBA00023004"/>
    </source>
</evidence>
<evidence type="ECO:0000256" key="14">
    <source>
        <dbReference type="SAM" id="SignalP"/>
    </source>
</evidence>
<dbReference type="InterPro" id="IPR039426">
    <property type="entry name" value="TonB-dep_rcpt-like"/>
</dbReference>
<keyword evidence="10 12" id="KW-0472">Membrane</keyword>
<evidence type="ECO:0000256" key="6">
    <source>
        <dbReference type="ARBA" id="ARBA00022729"/>
    </source>
</evidence>
<dbReference type="PANTHER" id="PTHR32552:SF81">
    <property type="entry name" value="TONB-DEPENDENT OUTER MEMBRANE RECEPTOR"/>
    <property type="match status" value="1"/>
</dbReference>
<protein>
    <recommendedName>
        <fullName evidence="19">TonB-dependent receptor</fullName>
    </recommendedName>
</protein>
<evidence type="ECO:0000256" key="9">
    <source>
        <dbReference type="ARBA" id="ARBA00023077"/>
    </source>
</evidence>
<evidence type="ECO:0000256" key="3">
    <source>
        <dbReference type="ARBA" id="ARBA00022452"/>
    </source>
</evidence>
<dbReference type="Gene3D" id="2.40.170.20">
    <property type="entry name" value="TonB-dependent receptor, beta-barrel domain"/>
    <property type="match status" value="1"/>
</dbReference>
<dbReference type="InterPro" id="IPR012910">
    <property type="entry name" value="Plug_dom"/>
</dbReference>
<name>A0A4Q1B0E7_9BACT</name>
<dbReference type="EMBL" id="NXIE01000001">
    <property type="protein sequence ID" value="RXK14482.1"/>
    <property type="molecule type" value="Genomic_DNA"/>
</dbReference>
<feature type="signal peptide" evidence="14">
    <location>
        <begin position="1"/>
        <end position="22"/>
    </location>
</feature>
<evidence type="ECO:0000256" key="2">
    <source>
        <dbReference type="ARBA" id="ARBA00022448"/>
    </source>
</evidence>
<evidence type="ECO:0000256" key="12">
    <source>
        <dbReference type="PROSITE-ProRule" id="PRU01360"/>
    </source>
</evidence>
<comment type="subcellular location">
    <subcellularLocation>
        <location evidence="1 12">Cell outer membrane</location>
        <topology evidence="1 12">Multi-pass membrane protein</topology>
    </subcellularLocation>
</comment>
<feature type="chain" id="PRO_5020202813" description="TonB-dependent receptor" evidence="14">
    <location>
        <begin position="23"/>
        <end position="752"/>
    </location>
</feature>
<dbReference type="InterPro" id="IPR010917">
    <property type="entry name" value="TonB_rcpt_CS"/>
</dbReference>
<dbReference type="OrthoDB" id="9763670at2"/>
<dbReference type="PROSITE" id="PS52016">
    <property type="entry name" value="TONB_DEPENDENT_REC_3"/>
    <property type="match status" value="1"/>
</dbReference>
<evidence type="ECO:0000259" key="15">
    <source>
        <dbReference type="Pfam" id="PF00593"/>
    </source>
</evidence>
<evidence type="ECO:0000313" key="18">
    <source>
        <dbReference type="Proteomes" id="UP000289718"/>
    </source>
</evidence>
<dbReference type="InterPro" id="IPR000531">
    <property type="entry name" value="Beta-barrel_TonB"/>
</dbReference>
<evidence type="ECO:0000256" key="4">
    <source>
        <dbReference type="ARBA" id="ARBA00022496"/>
    </source>
</evidence>
<proteinExistence type="inferred from homology"/>
<keyword evidence="9 13" id="KW-0798">TonB box</keyword>
<evidence type="ECO:0000256" key="13">
    <source>
        <dbReference type="RuleBase" id="RU003357"/>
    </source>
</evidence>
<dbReference type="GO" id="GO:0009279">
    <property type="term" value="C:cell outer membrane"/>
    <property type="evidence" value="ECO:0007669"/>
    <property type="project" value="UniProtKB-SubCell"/>
</dbReference>
<dbReference type="Proteomes" id="UP000289718">
    <property type="component" value="Unassembled WGS sequence"/>
</dbReference>
<keyword evidence="4" id="KW-0410">Iron transport</keyword>
<keyword evidence="6 14" id="KW-0732">Signal</keyword>
<evidence type="ECO:0000256" key="10">
    <source>
        <dbReference type="ARBA" id="ARBA00023136"/>
    </source>
</evidence>
<evidence type="ECO:0000313" key="17">
    <source>
        <dbReference type="EMBL" id="RXK14482.1"/>
    </source>
</evidence>
<reference evidence="17 18" key="1">
    <citation type="submission" date="2017-09" db="EMBL/GenBank/DDBJ databases">
        <title>Genomics of the genus Arcobacter.</title>
        <authorList>
            <person name="Perez-Cataluna A."/>
            <person name="Figueras M.J."/>
            <person name="Salas-Masso N."/>
        </authorList>
    </citation>
    <scope>NUCLEOTIDE SEQUENCE [LARGE SCALE GENOMIC DNA]</scope>
    <source>
        <strain evidence="17 18">F156-34</strain>
    </source>
</reference>
<keyword evidence="7" id="KW-0408">Iron</keyword>
<dbReference type="GO" id="GO:0006826">
    <property type="term" value="P:iron ion transport"/>
    <property type="evidence" value="ECO:0007669"/>
    <property type="project" value="UniProtKB-KW"/>
</dbReference>
<keyword evidence="3 12" id="KW-1134">Transmembrane beta strand</keyword>
<evidence type="ECO:0000256" key="1">
    <source>
        <dbReference type="ARBA" id="ARBA00004571"/>
    </source>
</evidence>